<proteinExistence type="predicted"/>
<name>A0ABP7UR09_9BACT</name>
<evidence type="ECO:0000313" key="2">
    <source>
        <dbReference type="Proteomes" id="UP001501469"/>
    </source>
</evidence>
<evidence type="ECO:0008006" key="3">
    <source>
        <dbReference type="Google" id="ProtNLM"/>
    </source>
</evidence>
<keyword evidence="2" id="KW-1185">Reference proteome</keyword>
<organism evidence="1 2">
    <name type="scientific">Hymenobacter glaciei</name>
    <dbReference type="NCBI Taxonomy" id="877209"/>
    <lineage>
        <taxon>Bacteria</taxon>
        <taxon>Pseudomonadati</taxon>
        <taxon>Bacteroidota</taxon>
        <taxon>Cytophagia</taxon>
        <taxon>Cytophagales</taxon>
        <taxon>Hymenobacteraceae</taxon>
        <taxon>Hymenobacter</taxon>
    </lineage>
</organism>
<evidence type="ECO:0000313" key="1">
    <source>
        <dbReference type="EMBL" id="GAA4050428.1"/>
    </source>
</evidence>
<gene>
    <name evidence="1" type="ORF">GCM10022409_41500</name>
</gene>
<dbReference type="PROSITE" id="PS51257">
    <property type="entry name" value="PROKAR_LIPOPROTEIN"/>
    <property type="match status" value="1"/>
</dbReference>
<protein>
    <recommendedName>
        <fullName evidence="3">DUF4382 domain-containing protein</fullName>
    </recommendedName>
</protein>
<accession>A0ABP7UR09</accession>
<dbReference type="EMBL" id="BAABDK010000031">
    <property type="protein sequence ID" value="GAA4050428.1"/>
    <property type="molecule type" value="Genomic_DNA"/>
</dbReference>
<reference evidence="2" key="1">
    <citation type="journal article" date="2019" name="Int. J. Syst. Evol. Microbiol.">
        <title>The Global Catalogue of Microorganisms (GCM) 10K type strain sequencing project: providing services to taxonomists for standard genome sequencing and annotation.</title>
        <authorList>
            <consortium name="The Broad Institute Genomics Platform"/>
            <consortium name="The Broad Institute Genome Sequencing Center for Infectious Disease"/>
            <person name="Wu L."/>
            <person name="Ma J."/>
        </authorList>
    </citation>
    <scope>NUCLEOTIDE SEQUENCE [LARGE SCALE GENOMIC DNA]</scope>
    <source>
        <strain evidence="2">JCM 17225</strain>
    </source>
</reference>
<dbReference type="Proteomes" id="UP001501469">
    <property type="component" value="Unassembled WGS sequence"/>
</dbReference>
<sequence length="181" mass="19339">MKKSLFTPILFVLVLLLGIVGCKKIENLLSFQVNDSSSFVVPASGLLNTTVLSLPGATVNSSSSGTYSANNTSADYVQDVTLDRLALTVTDPAGQNFDFLKSVKIYIASDNSGTNKTLLASLSPVPTGQISINLTPSGAKLDLYLRSGSYTLFTDVEVAQPVRQNTTVRADSRFNVKARLK</sequence>
<comment type="caution">
    <text evidence="1">The sequence shown here is derived from an EMBL/GenBank/DDBJ whole genome shotgun (WGS) entry which is preliminary data.</text>
</comment>
<dbReference type="RefSeq" id="WP_345058468.1">
    <property type="nucleotide sequence ID" value="NZ_BAABDK010000031.1"/>
</dbReference>